<dbReference type="InterPro" id="IPR036208">
    <property type="entry name" value="VHL_sf"/>
</dbReference>
<sequence length="123" mass="13500">MDRHIRRAPACALVLGTIFGLNGVAAHARCDSDGFRSINSDRSTKIKFVNQSRSYRAIYWIDFNGKTKSYGGLNSGESKTINTFLTHPWMITNGPGDCIQIVMPKPAGSVVRIIAEDARGRGE</sequence>
<dbReference type="InterPro" id="IPR024053">
    <property type="entry name" value="VHL_beta_dom"/>
</dbReference>
<evidence type="ECO:0000259" key="1">
    <source>
        <dbReference type="Pfam" id="PF01847"/>
    </source>
</evidence>
<comment type="caution">
    <text evidence="2">The sequence shown here is derived from an EMBL/GenBank/DDBJ whole genome shotgun (WGS) entry which is preliminary data.</text>
</comment>
<gene>
    <name evidence="2" type="ORF">EU555_17530</name>
</gene>
<dbReference type="Pfam" id="PF01847">
    <property type="entry name" value="VHL"/>
    <property type="match status" value="1"/>
</dbReference>
<keyword evidence="3" id="KW-1185">Reference proteome</keyword>
<feature type="domain" description="von Hippel-Lindau disease tumour suppressor beta" evidence="1">
    <location>
        <begin position="36"/>
        <end position="92"/>
    </location>
</feature>
<proteinExistence type="predicted"/>
<dbReference type="OrthoDB" id="7817988at2"/>
<dbReference type="RefSeq" id="WP_135416310.1">
    <property type="nucleotide sequence ID" value="NZ_SRLB01000012.1"/>
</dbReference>
<evidence type="ECO:0000313" key="2">
    <source>
        <dbReference type="EMBL" id="TGD97963.1"/>
    </source>
</evidence>
<dbReference type="SUPFAM" id="SSF49468">
    <property type="entry name" value="VHL"/>
    <property type="match status" value="1"/>
</dbReference>
<dbReference type="EMBL" id="SRLB01000012">
    <property type="protein sequence ID" value="TGD97963.1"/>
    <property type="molecule type" value="Genomic_DNA"/>
</dbReference>
<evidence type="ECO:0000313" key="3">
    <source>
        <dbReference type="Proteomes" id="UP000297535"/>
    </source>
</evidence>
<name>A0A4Z0NP03_9HYPH</name>
<dbReference type="Proteomes" id="UP000297535">
    <property type="component" value="Unassembled WGS sequence"/>
</dbReference>
<accession>A0A4Z0NP03</accession>
<dbReference type="AlphaFoldDB" id="A0A4Z0NP03"/>
<dbReference type="InterPro" id="IPR037140">
    <property type="entry name" value="VHL_beta_dom_sf"/>
</dbReference>
<organism evidence="2 3">
    <name type="scientific">Methylobacterium nonmethylotrophicum</name>
    <dbReference type="NCBI Taxonomy" id="1141884"/>
    <lineage>
        <taxon>Bacteria</taxon>
        <taxon>Pseudomonadati</taxon>
        <taxon>Pseudomonadota</taxon>
        <taxon>Alphaproteobacteria</taxon>
        <taxon>Hyphomicrobiales</taxon>
        <taxon>Methylobacteriaceae</taxon>
        <taxon>Methylobacterium</taxon>
    </lineage>
</organism>
<protein>
    <recommendedName>
        <fullName evidence="1">von Hippel-Lindau disease tumour suppressor beta domain-containing protein</fullName>
    </recommendedName>
</protein>
<reference evidence="2 3" key="1">
    <citation type="submission" date="2019-04" db="EMBL/GenBank/DDBJ databases">
        <authorList>
            <person name="Feng G."/>
            <person name="Zhu H."/>
        </authorList>
    </citation>
    <scope>NUCLEOTIDE SEQUENCE [LARGE SCALE GENOMIC DNA]</scope>
    <source>
        <strain evidence="2 3">6HR-1</strain>
    </source>
</reference>
<dbReference type="Gene3D" id="2.60.40.780">
    <property type="entry name" value="von Hippel-Lindau disease tumour suppressor, beta domain"/>
    <property type="match status" value="1"/>
</dbReference>